<sequence>MVSVPDYKKMYTGPFLVEPSQKLACRRKSSKVTSGRSFKSAGENTCNEYHSAKSCATQG</sequence>
<evidence type="ECO:0000313" key="1">
    <source>
        <dbReference type="EMBL" id="KAH3724179.1"/>
    </source>
</evidence>
<comment type="caution">
    <text evidence="1">The sequence shown here is derived from an EMBL/GenBank/DDBJ whole genome shotgun (WGS) entry which is preliminary data.</text>
</comment>
<gene>
    <name evidence="1" type="ORF">DPMN_049990</name>
</gene>
<name>A0A9D4HLU2_DREPO</name>
<protein>
    <submittedName>
        <fullName evidence="1">Uncharacterized protein</fullName>
    </submittedName>
</protein>
<evidence type="ECO:0000313" key="2">
    <source>
        <dbReference type="Proteomes" id="UP000828390"/>
    </source>
</evidence>
<organism evidence="1 2">
    <name type="scientific">Dreissena polymorpha</name>
    <name type="common">Zebra mussel</name>
    <name type="synonym">Mytilus polymorpha</name>
    <dbReference type="NCBI Taxonomy" id="45954"/>
    <lineage>
        <taxon>Eukaryota</taxon>
        <taxon>Metazoa</taxon>
        <taxon>Spiralia</taxon>
        <taxon>Lophotrochozoa</taxon>
        <taxon>Mollusca</taxon>
        <taxon>Bivalvia</taxon>
        <taxon>Autobranchia</taxon>
        <taxon>Heteroconchia</taxon>
        <taxon>Euheterodonta</taxon>
        <taxon>Imparidentia</taxon>
        <taxon>Neoheterodontei</taxon>
        <taxon>Myida</taxon>
        <taxon>Dreissenoidea</taxon>
        <taxon>Dreissenidae</taxon>
        <taxon>Dreissena</taxon>
    </lineage>
</organism>
<proteinExistence type="predicted"/>
<accession>A0A9D4HLU2</accession>
<dbReference type="AlphaFoldDB" id="A0A9D4HLU2"/>
<reference evidence="1" key="1">
    <citation type="journal article" date="2019" name="bioRxiv">
        <title>The Genome of the Zebra Mussel, Dreissena polymorpha: A Resource for Invasive Species Research.</title>
        <authorList>
            <person name="McCartney M.A."/>
            <person name="Auch B."/>
            <person name="Kono T."/>
            <person name="Mallez S."/>
            <person name="Zhang Y."/>
            <person name="Obille A."/>
            <person name="Becker A."/>
            <person name="Abrahante J.E."/>
            <person name="Garbe J."/>
            <person name="Badalamenti J.P."/>
            <person name="Herman A."/>
            <person name="Mangelson H."/>
            <person name="Liachko I."/>
            <person name="Sullivan S."/>
            <person name="Sone E.D."/>
            <person name="Koren S."/>
            <person name="Silverstein K.A.T."/>
            <person name="Beckman K.B."/>
            <person name="Gohl D.M."/>
        </authorList>
    </citation>
    <scope>NUCLEOTIDE SEQUENCE</scope>
    <source>
        <strain evidence="1">Duluth1</strain>
        <tissue evidence="1">Whole animal</tissue>
    </source>
</reference>
<dbReference type="Proteomes" id="UP000828390">
    <property type="component" value="Unassembled WGS sequence"/>
</dbReference>
<reference evidence="1" key="2">
    <citation type="submission" date="2020-11" db="EMBL/GenBank/DDBJ databases">
        <authorList>
            <person name="McCartney M.A."/>
            <person name="Auch B."/>
            <person name="Kono T."/>
            <person name="Mallez S."/>
            <person name="Becker A."/>
            <person name="Gohl D.M."/>
            <person name="Silverstein K.A.T."/>
            <person name="Koren S."/>
            <person name="Bechman K.B."/>
            <person name="Herman A."/>
            <person name="Abrahante J.E."/>
            <person name="Garbe J."/>
        </authorList>
    </citation>
    <scope>NUCLEOTIDE SEQUENCE</scope>
    <source>
        <strain evidence="1">Duluth1</strain>
        <tissue evidence="1">Whole animal</tissue>
    </source>
</reference>
<keyword evidence="2" id="KW-1185">Reference proteome</keyword>
<dbReference type="EMBL" id="JAIWYP010000012">
    <property type="protein sequence ID" value="KAH3724179.1"/>
    <property type="molecule type" value="Genomic_DNA"/>
</dbReference>